<reference evidence="2" key="1">
    <citation type="journal article" date="2011" name="Nat. Genet.">
        <title>The Arabidopsis lyrata genome sequence and the basis of rapid genome size change.</title>
        <authorList>
            <person name="Hu T.T."/>
            <person name="Pattyn P."/>
            <person name="Bakker E.G."/>
            <person name="Cao J."/>
            <person name="Cheng J.-F."/>
            <person name="Clark R.M."/>
            <person name="Fahlgren N."/>
            <person name="Fawcett J.A."/>
            <person name="Grimwood J."/>
            <person name="Gundlach H."/>
            <person name="Haberer G."/>
            <person name="Hollister J.D."/>
            <person name="Ossowski S."/>
            <person name="Ottilar R.P."/>
            <person name="Salamov A.A."/>
            <person name="Schneeberger K."/>
            <person name="Spannagl M."/>
            <person name="Wang X."/>
            <person name="Yang L."/>
            <person name="Nasrallah M.E."/>
            <person name="Bergelson J."/>
            <person name="Carrington J.C."/>
            <person name="Gaut B.S."/>
            <person name="Schmutz J."/>
            <person name="Mayer K.F.X."/>
            <person name="Van de Peer Y."/>
            <person name="Grigoriev I.V."/>
            <person name="Nordborg M."/>
            <person name="Weigel D."/>
            <person name="Guo Y.-L."/>
        </authorList>
    </citation>
    <scope>NUCLEOTIDE SEQUENCE [LARGE SCALE GENOMIC DNA]</scope>
    <source>
        <strain evidence="2">cv. MN47</strain>
    </source>
</reference>
<dbReference type="AlphaFoldDB" id="D7M8F6"/>
<dbReference type="Proteomes" id="UP000008694">
    <property type="component" value="Unassembled WGS sequence"/>
</dbReference>
<protein>
    <submittedName>
        <fullName evidence="1">Predicted protein</fullName>
    </submittedName>
</protein>
<evidence type="ECO:0000313" key="2">
    <source>
        <dbReference type="Proteomes" id="UP000008694"/>
    </source>
</evidence>
<keyword evidence="2" id="KW-1185">Reference proteome</keyword>
<name>D7M8F6_ARALL</name>
<dbReference type="Gramene" id="Al_scaffold_0006_2973">
    <property type="protein sequence ID" value="Al_scaffold_0006_2973"/>
    <property type="gene ID" value="Al_scaffold_0006_2973"/>
</dbReference>
<dbReference type="EMBL" id="GL348718">
    <property type="protein sequence ID" value="EFH48657.1"/>
    <property type="molecule type" value="Genomic_DNA"/>
</dbReference>
<accession>D7M8F6</accession>
<gene>
    <name evidence="1" type="ORF">ARALYDRAFT_662908</name>
</gene>
<dbReference type="HOGENOM" id="CLU_651086_0_0_1"/>
<sequence length="422" mass="48672">MSGLNPVVLLRFRYGCCSVWEDLVAILAVLAFSCLDLVLSFGDSGFDLGIRDISLQAGSVQMLLWSHPVRAHKIWRGRDLFSGFAVLILELNMEELQISVCLGTEFWVKGMGCVWWKLTEEFKFYSERRSRGSMEIEYLVLNVRDIFMEFIFSGKVRTKSGYSRSELFFRWASGVIPVYVRGSLRNKFRRVRLRKAGLTLMWWQRKELCQLMVEMSRFWVSVLYPNQEGIKWYTDPQFWNVGKSISGNRGWRFCLIIGEGFSKRIKLNVLFSRRFAWWGRRRWLLGNDISVAILSDQKRNVIRLDVYGSVVAFFAEEAQRGNNYDQGFNSGCGILILIHRELRAMGKSWEIHLLAISDLRGMLDAISRVFNNCQAFAYFVVVGFNNSRILHALFSKTVNPRNQGMAKGTVGGGKPPKYKGDK</sequence>
<evidence type="ECO:0000313" key="1">
    <source>
        <dbReference type="EMBL" id="EFH48657.1"/>
    </source>
</evidence>
<organism evidence="2">
    <name type="scientific">Arabidopsis lyrata subsp. lyrata</name>
    <name type="common">Lyre-leaved rock-cress</name>
    <dbReference type="NCBI Taxonomy" id="81972"/>
    <lineage>
        <taxon>Eukaryota</taxon>
        <taxon>Viridiplantae</taxon>
        <taxon>Streptophyta</taxon>
        <taxon>Embryophyta</taxon>
        <taxon>Tracheophyta</taxon>
        <taxon>Spermatophyta</taxon>
        <taxon>Magnoliopsida</taxon>
        <taxon>eudicotyledons</taxon>
        <taxon>Gunneridae</taxon>
        <taxon>Pentapetalae</taxon>
        <taxon>rosids</taxon>
        <taxon>malvids</taxon>
        <taxon>Brassicales</taxon>
        <taxon>Brassicaceae</taxon>
        <taxon>Camelineae</taxon>
        <taxon>Arabidopsis</taxon>
    </lineage>
</organism>
<proteinExistence type="predicted"/>